<evidence type="ECO:0000313" key="1">
    <source>
        <dbReference type="EMBL" id="JAD83734.1"/>
    </source>
</evidence>
<reference evidence="1" key="2">
    <citation type="journal article" date="2015" name="Data Brief">
        <title>Shoot transcriptome of the giant reed, Arundo donax.</title>
        <authorList>
            <person name="Barrero R.A."/>
            <person name="Guerrero F.D."/>
            <person name="Moolhuijzen P."/>
            <person name="Goolsby J.A."/>
            <person name="Tidwell J."/>
            <person name="Bellgard S.E."/>
            <person name="Bellgard M.I."/>
        </authorList>
    </citation>
    <scope>NUCLEOTIDE SEQUENCE</scope>
    <source>
        <tissue evidence="1">Shoot tissue taken approximately 20 cm above the soil surface</tissue>
    </source>
</reference>
<reference evidence="1" key="1">
    <citation type="submission" date="2014-09" db="EMBL/GenBank/DDBJ databases">
        <authorList>
            <person name="Magalhaes I.L.F."/>
            <person name="Oliveira U."/>
            <person name="Santos F.R."/>
            <person name="Vidigal T.H.D.A."/>
            <person name="Brescovit A.D."/>
            <person name="Santos A.J."/>
        </authorList>
    </citation>
    <scope>NUCLEOTIDE SEQUENCE</scope>
    <source>
        <tissue evidence="1">Shoot tissue taken approximately 20 cm above the soil surface</tissue>
    </source>
</reference>
<dbReference type="EMBL" id="GBRH01214161">
    <property type="protein sequence ID" value="JAD83734.1"/>
    <property type="molecule type" value="Transcribed_RNA"/>
</dbReference>
<protein>
    <submittedName>
        <fullName evidence="1">Uncharacterized protein</fullName>
    </submittedName>
</protein>
<sequence>MLTPSPPKRTRRLPTAQALKLHREGSTCPPTVNFLHEAASRVVSSLARRPHPNILVLISSLTVTSLPHAFWQTIFLR</sequence>
<dbReference type="AlphaFoldDB" id="A0A0A9D575"/>
<name>A0A0A9D575_ARUDO</name>
<accession>A0A0A9D575</accession>
<proteinExistence type="predicted"/>
<organism evidence="1">
    <name type="scientific">Arundo donax</name>
    <name type="common">Giant reed</name>
    <name type="synonym">Donax arundinaceus</name>
    <dbReference type="NCBI Taxonomy" id="35708"/>
    <lineage>
        <taxon>Eukaryota</taxon>
        <taxon>Viridiplantae</taxon>
        <taxon>Streptophyta</taxon>
        <taxon>Embryophyta</taxon>
        <taxon>Tracheophyta</taxon>
        <taxon>Spermatophyta</taxon>
        <taxon>Magnoliopsida</taxon>
        <taxon>Liliopsida</taxon>
        <taxon>Poales</taxon>
        <taxon>Poaceae</taxon>
        <taxon>PACMAD clade</taxon>
        <taxon>Arundinoideae</taxon>
        <taxon>Arundineae</taxon>
        <taxon>Arundo</taxon>
    </lineage>
</organism>